<keyword evidence="1" id="KW-0472">Membrane</keyword>
<organism evidence="2 3">
    <name type="scientific">Aureibaculum algae</name>
    <dbReference type="NCBI Taxonomy" id="2584122"/>
    <lineage>
        <taxon>Bacteria</taxon>
        <taxon>Pseudomonadati</taxon>
        <taxon>Bacteroidota</taxon>
        <taxon>Flavobacteriia</taxon>
        <taxon>Flavobacteriales</taxon>
        <taxon>Flavobacteriaceae</taxon>
        <taxon>Aureibaculum</taxon>
    </lineage>
</organism>
<keyword evidence="3" id="KW-1185">Reference proteome</keyword>
<dbReference type="OrthoDB" id="10008405at2"/>
<name>A0A5B7TSQ8_9FLAO</name>
<keyword evidence="1" id="KW-1133">Transmembrane helix</keyword>
<sequence length="66" mass="7309">MNSRSDNKLSPKEYLFLVVCLIIFFTVSIYLLGGEAFPKGTDLIINGVGIVVAIPIVISMLKNMQY</sequence>
<feature type="transmembrane region" description="Helical" evidence="1">
    <location>
        <begin position="43"/>
        <end position="61"/>
    </location>
</feature>
<keyword evidence="1" id="KW-0812">Transmembrane</keyword>
<evidence type="ECO:0000256" key="1">
    <source>
        <dbReference type="SAM" id="Phobius"/>
    </source>
</evidence>
<reference evidence="2 3" key="1">
    <citation type="submission" date="2019-05" db="EMBL/GenBank/DDBJ databases">
        <title>Algicella ahnfeltiae gen. nov., sp. nov., a novel marine bacterium of the family Flavobacteriaceae isolated from a red alga.</title>
        <authorList>
            <person name="Nedashkovskaya O.I."/>
            <person name="Kukhlevskiy A.D."/>
            <person name="Kim S.-G."/>
            <person name="Zhukova N.V."/>
            <person name="Mikhailov V.V."/>
        </authorList>
    </citation>
    <scope>NUCLEOTIDE SEQUENCE [LARGE SCALE GENOMIC DNA]</scope>
    <source>
        <strain evidence="2 3">10Alg115</strain>
    </source>
</reference>
<accession>A0A5B7TSQ8</accession>
<dbReference type="AlphaFoldDB" id="A0A5B7TSQ8"/>
<dbReference type="EMBL" id="CP040749">
    <property type="protein sequence ID" value="QCX38156.1"/>
    <property type="molecule type" value="Genomic_DNA"/>
</dbReference>
<protein>
    <submittedName>
        <fullName evidence="2">Uncharacterized protein</fullName>
    </submittedName>
</protein>
<evidence type="ECO:0000313" key="2">
    <source>
        <dbReference type="EMBL" id="QCX38156.1"/>
    </source>
</evidence>
<dbReference type="RefSeq" id="WP_138949059.1">
    <property type="nucleotide sequence ID" value="NZ_CP040749.1"/>
</dbReference>
<evidence type="ECO:0000313" key="3">
    <source>
        <dbReference type="Proteomes" id="UP000306229"/>
    </source>
</evidence>
<feature type="transmembrane region" description="Helical" evidence="1">
    <location>
        <begin position="14"/>
        <end position="31"/>
    </location>
</feature>
<dbReference type="Proteomes" id="UP000306229">
    <property type="component" value="Chromosome"/>
</dbReference>
<gene>
    <name evidence="2" type="ORF">FF125_06830</name>
</gene>
<dbReference type="KEGG" id="fbe:FF125_06830"/>
<proteinExistence type="predicted"/>